<sequence>METVIYLIAGFLESGKTTFINEIMGDPNFFQGEKTVILCCEEGFTEYNEDRLRETQTTVIPVENEADLTGSFLKDLNAKYRPERVIIEFNGTWSIQKLFEVKKPKNWVLGQVVAIANSETFKSYVNNMRTMIADSFRQADTVIFNRCTPETDKASFRRIARSINPRAELMFDNVDGTVDDGRSEGDLPYDLNADVIQIADEDFGIWYLDAIETPDRYDGKLVRVKGMAFHPRAARKDGVFVLGRFAMTCCAEDISAIGFVCKADGEIPAEKQWIDVIARVKKGYSPLHKREAVLLHLKKFKAAKKPEEELVYFN</sequence>
<evidence type="ECO:0000259" key="2">
    <source>
        <dbReference type="Pfam" id="PF21537"/>
    </source>
</evidence>
<dbReference type="InterPro" id="IPR003495">
    <property type="entry name" value="CobW/HypB/UreG_nucleotide-bd"/>
</dbReference>
<dbReference type="Pfam" id="PF21537">
    <property type="entry name" value="DUF1980_C"/>
    <property type="match status" value="1"/>
</dbReference>
<dbReference type="InterPro" id="IPR048447">
    <property type="entry name" value="DUF1980_C"/>
</dbReference>
<dbReference type="Pfam" id="PF02492">
    <property type="entry name" value="cobW"/>
    <property type="match status" value="1"/>
</dbReference>
<protein>
    <recommendedName>
        <fullName evidence="5">GTPase</fullName>
    </recommendedName>
</protein>
<keyword evidence="4" id="KW-1185">Reference proteome</keyword>
<feature type="domain" description="DUF1980" evidence="2">
    <location>
        <begin position="191"/>
        <end position="312"/>
    </location>
</feature>
<comment type="caution">
    <text evidence="3">The sequence shown here is derived from an EMBL/GenBank/DDBJ whole genome shotgun (WGS) entry which is preliminary data.</text>
</comment>
<dbReference type="PANTHER" id="PTHR40047">
    <property type="entry name" value="UPF0703 PROTEIN YCGQ"/>
    <property type="match status" value="1"/>
</dbReference>
<dbReference type="InterPro" id="IPR027417">
    <property type="entry name" value="P-loop_NTPase"/>
</dbReference>
<dbReference type="RefSeq" id="WP_249318844.1">
    <property type="nucleotide sequence ID" value="NZ_JACRSN010000006.1"/>
</dbReference>
<feature type="domain" description="CobW/HypB/UreG nucleotide-binding" evidence="1">
    <location>
        <begin position="5"/>
        <end position="169"/>
    </location>
</feature>
<dbReference type="EMBL" id="JACRSN010000006">
    <property type="protein sequence ID" value="MBC8533463.1"/>
    <property type="molecule type" value="Genomic_DNA"/>
</dbReference>
<accession>A0A926HRP7</accession>
<dbReference type="AlphaFoldDB" id="A0A926HRP7"/>
<dbReference type="PANTHER" id="PTHR40047:SF1">
    <property type="entry name" value="UPF0703 PROTEIN YCGQ"/>
    <property type="match status" value="1"/>
</dbReference>
<name>A0A926HRP7_9FIRM</name>
<evidence type="ECO:0000313" key="3">
    <source>
        <dbReference type="EMBL" id="MBC8533463.1"/>
    </source>
</evidence>
<evidence type="ECO:0000259" key="1">
    <source>
        <dbReference type="Pfam" id="PF02492"/>
    </source>
</evidence>
<evidence type="ECO:0000313" key="4">
    <source>
        <dbReference type="Proteomes" id="UP000651482"/>
    </source>
</evidence>
<dbReference type="InterPro" id="IPR052955">
    <property type="entry name" value="UPF0703_membrane_permease"/>
</dbReference>
<dbReference type="SUPFAM" id="SSF52540">
    <property type="entry name" value="P-loop containing nucleoside triphosphate hydrolases"/>
    <property type="match status" value="1"/>
</dbReference>
<gene>
    <name evidence="3" type="ORF">IAG03_05485</name>
</gene>
<organism evidence="3 4">
    <name type="scientific">Yeguia hominis</name>
    <dbReference type="NCBI Taxonomy" id="2763662"/>
    <lineage>
        <taxon>Bacteria</taxon>
        <taxon>Bacillati</taxon>
        <taxon>Bacillota</taxon>
        <taxon>Clostridia</taxon>
        <taxon>Eubacteriales</taxon>
        <taxon>Yeguiaceae</taxon>
        <taxon>Yeguia</taxon>
    </lineage>
</organism>
<proteinExistence type="predicted"/>
<reference evidence="3" key="1">
    <citation type="submission" date="2020-08" db="EMBL/GenBank/DDBJ databases">
        <title>Genome public.</title>
        <authorList>
            <person name="Liu C."/>
            <person name="Sun Q."/>
        </authorList>
    </citation>
    <scope>NUCLEOTIDE SEQUENCE</scope>
    <source>
        <strain evidence="3">NSJ-40</strain>
    </source>
</reference>
<dbReference type="Proteomes" id="UP000651482">
    <property type="component" value="Unassembled WGS sequence"/>
</dbReference>
<dbReference type="Gene3D" id="3.40.50.300">
    <property type="entry name" value="P-loop containing nucleotide triphosphate hydrolases"/>
    <property type="match status" value="1"/>
</dbReference>
<evidence type="ECO:0008006" key="5">
    <source>
        <dbReference type="Google" id="ProtNLM"/>
    </source>
</evidence>